<organism evidence="5 6">
    <name type="scientific">Rotaria socialis</name>
    <dbReference type="NCBI Taxonomy" id="392032"/>
    <lineage>
        <taxon>Eukaryota</taxon>
        <taxon>Metazoa</taxon>
        <taxon>Spiralia</taxon>
        <taxon>Gnathifera</taxon>
        <taxon>Rotifera</taxon>
        <taxon>Eurotatoria</taxon>
        <taxon>Bdelloidea</taxon>
        <taxon>Philodinida</taxon>
        <taxon>Philodinidae</taxon>
        <taxon>Rotaria</taxon>
    </lineage>
</organism>
<dbReference type="PANTHER" id="PTHR24173">
    <property type="entry name" value="ANKYRIN REPEAT CONTAINING"/>
    <property type="match status" value="1"/>
</dbReference>
<dbReference type="SUPFAM" id="SSF48403">
    <property type="entry name" value="Ankyrin repeat"/>
    <property type="match status" value="3"/>
</dbReference>
<accession>A0A820QXC6</accession>
<evidence type="ECO:0000256" key="1">
    <source>
        <dbReference type="ARBA" id="ARBA00022737"/>
    </source>
</evidence>
<protein>
    <recommendedName>
        <fullName evidence="7">Ankyrin repeat protein</fullName>
    </recommendedName>
</protein>
<keyword evidence="1" id="KW-0677">Repeat</keyword>
<evidence type="ECO:0000313" key="6">
    <source>
        <dbReference type="Proteomes" id="UP000663862"/>
    </source>
</evidence>
<proteinExistence type="predicted"/>
<dbReference type="Gene3D" id="1.25.40.20">
    <property type="entry name" value="Ankyrin repeat-containing domain"/>
    <property type="match status" value="5"/>
</dbReference>
<dbReference type="PROSITE" id="PS50088">
    <property type="entry name" value="ANK_REPEAT"/>
    <property type="match status" value="2"/>
</dbReference>
<dbReference type="Pfam" id="PF13857">
    <property type="entry name" value="Ank_5"/>
    <property type="match status" value="1"/>
</dbReference>
<keyword evidence="2 3" id="KW-0040">ANK repeat</keyword>
<reference evidence="5" key="1">
    <citation type="submission" date="2021-02" db="EMBL/GenBank/DDBJ databases">
        <authorList>
            <person name="Nowell W R."/>
        </authorList>
    </citation>
    <scope>NUCLEOTIDE SEQUENCE</scope>
</reference>
<sequence>MTKPTRELIKIVEKRAGEQNAWLEAEQFIRQGANIKASTNQGSMIQAAIAQEKRQRLILPWKADNCLRLIEVLRRSSSDLLAAQILSDNGGDVNEMHQLVQLQASCYQTEKYGPLGLLGELLKQDKVSVRLDVVQLIVKGDPYAKHGLTAIDAQQQTCLSLAKNNRKCSKDVVEYLQREFDMILNQVPFESANINLDEVSEWITRGANTEIVDDKRNTVLSNAVLANNVELVRVLGFAGCNTAHTNADNLTPLEIAKKATPRNLPLIKVLEAQIKNAELQSLIKTKKSQLTIEEVNSALKNGANINEPIANKNTFLHLLITCEGTAEMVTTFVKDFHADLTTTNRDGYRPIEMCIVQDKEPFTVLSAFFQLSKAEHDVFFNSKLNKTLLQFALERKNSGAVKIIQDELNLRLWDSMARANTKEEQNALVITEANQLIGYGAQVNRKHIDKDFQEWTVLHFACKKTTKQFVKYIIKDLKADYEMKNGNDDYPISIAAEYGQLSIVQYLHRSLDSNLNVCNKNKQTPLHLATKNHQLLVVRYLVRWGVDHQAQDASKQTALNIARTNVSKNKEEESNDQKLVHFLEQLICPPLDKKDTQQSRISKPNLNLDTCEIVTSVTINPIQMIHDAEEEALGNKSVGFLAGNPNGNLYNAAKQGNIYEVNRAISQGADIRYRKGRVVSYHVVGAQLTADLLNIACYASDNVEIVDYLMNNSNDIYQAMFNYPLSDSPYRIAKTKKFNKVASYLKYRLSMECVQAIRKNNTVLVKKLLIAGASPDMHDTDSISEALKHQNLELIQILCESGAKMPDEWLKTETITLSLANSQQMKPDIAYRINHCLIDRRLRFAAANGDLAGVMKCQHLGADINSKNCYGSTALLYAIKYGNYFSIVHSLVSRGGSMLHENEDEPMSLIDLAKQQQFEQIADYLSKELNIQFLTTILNNDRDGADKFAKLGANVNYQDEQGRMALHYAVQYHGIELVKWLCEYNCSPNLADIYGDYPIIQATMKGDYAVVELFVTQYPATKQQTSKDGLTALKIAQKLKFPRIAQLIETGKSVPAPNDSSSESKEPVHSYEVLVEASRNGRIKILQEFCQQRYKSIEQKKQICEQLIDIAKKANQYEIINILEPYYNKTLKTTLPSDIEIGEVVTLREDYKKILLACLCGLSDVITNSSVVLDPTDPNTYREFFSDLSVNTKKHSRDLQTIGNEQDVKTLITKDSESTGEHLAKINSQLKQSMDHQKSLTARIKDKNEKLSKEHDLSPLKLKQLFEEREMQKKQLATYECSILLYQRQLESKLSRQNTINFIKNNSNMYLFYRTIENRLEALFHSVLAAQGGYLQTTQTSKYGTAASVVNMVPTSIFPFSDVIVGAVKWTFSSVLSKLDEKAQKKEWHNISTLGNIEELGRIASDTAGLLTLYYKEQIQSIDVKGKIKGSNVFNDKIKWIKDVFYDVRPEGSEEMAVVIVAEYVTAWLLDALKSGIQVINPTEPLPQQLWLYVAKTDPIDQGRVTKVTNVLVVSSGQQKIPLRIKNDPDKEIIVQVQLRYLIGCVTVVGADGIIYQYPISKDSPKDIELNDLENFGYVYFVPFSSDDNDLKAIINGRKLTEVDRNQNKDITTRFDDILEPAKTYQRQSNEQARQSFITTETTKEVAKEKLEKARYDIESSVDNLREDIKQKTDFYQTSIDAAFEQIKNESAVNRETMKKDNQERYEQVWRKLSEQLKETEGRLEKRIEQRLNDIEMFLQEECKQMRAIVVVAQTDASKAQLQADEAAKTSKLSAQQATEAKDYTQKLVASTEERKCELQAVADKCEALVKQTVTQQKELLERSILEIRTKVQQDFERTKQAAQESAISAKESARAAKDTASAAQETVKVMKDQLETQKDETRKIIANNKDLVKQMDRMSDEARQTEKETKRSADASVTALEKVNNMYPKMEKALDQLERLAKKIETK</sequence>
<evidence type="ECO:0000313" key="5">
    <source>
        <dbReference type="EMBL" id="CAF4425991.1"/>
    </source>
</evidence>
<dbReference type="InterPro" id="IPR036770">
    <property type="entry name" value="Ankyrin_rpt-contain_sf"/>
</dbReference>
<name>A0A820QXC6_9BILA</name>
<gene>
    <name evidence="5" type="ORF">TSG867_LOCUS14946</name>
</gene>
<evidence type="ECO:0000256" key="2">
    <source>
        <dbReference type="ARBA" id="ARBA00023043"/>
    </source>
</evidence>
<dbReference type="Pfam" id="PF12796">
    <property type="entry name" value="Ank_2"/>
    <property type="match status" value="1"/>
</dbReference>
<evidence type="ECO:0000256" key="3">
    <source>
        <dbReference type="PROSITE-ProRule" id="PRU00023"/>
    </source>
</evidence>
<dbReference type="InterPro" id="IPR002110">
    <property type="entry name" value="Ankyrin_rpt"/>
</dbReference>
<dbReference type="EMBL" id="CAJOBQ010000852">
    <property type="protein sequence ID" value="CAF4425991.1"/>
    <property type="molecule type" value="Genomic_DNA"/>
</dbReference>
<feature type="compositionally biased region" description="Basic and acidic residues" evidence="4">
    <location>
        <begin position="1897"/>
        <end position="1914"/>
    </location>
</feature>
<evidence type="ECO:0000256" key="4">
    <source>
        <dbReference type="SAM" id="MobiDB-lite"/>
    </source>
</evidence>
<dbReference type="PROSITE" id="PS50297">
    <property type="entry name" value="ANK_REP_REGION"/>
    <property type="match status" value="1"/>
</dbReference>
<evidence type="ECO:0008006" key="7">
    <source>
        <dbReference type="Google" id="ProtNLM"/>
    </source>
</evidence>
<dbReference type="SMART" id="SM00248">
    <property type="entry name" value="ANK"/>
    <property type="match status" value="12"/>
</dbReference>
<comment type="caution">
    <text evidence="5">The sequence shown here is derived from an EMBL/GenBank/DDBJ whole genome shotgun (WGS) entry which is preliminary data.</text>
</comment>
<feature type="repeat" description="ANK" evidence="3">
    <location>
        <begin position="961"/>
        <end position="993"/>
    </location>
</feature>
<feature type="region of interest" description="Disordered" evidence="4">
    <location>
        <begin position="1897"/>
        <end position="1918"/>
    </location>
</feature>
<dbReference type="Proteomes" id="UP000663862">
    <property type="component" value="Unassembled WGS sequence"/>
</dbReference>
<feature type="repeat" description="ANK" evidence="3">
    <location>
        <begin position="521"/>
        <end position="553"/>
    </location>
</feature>
<dbReference type="PANTHER" id="PTHR24173:SF74">
    <property type="entry name" value="ANKYRIN REPEAT DOMAIN-CONTAINING PROTEIN 16"/>
    <property type="match status" value="1"/>
</dbReference>